<evidence type="ECO:0000313" key="1">
    <source>
        <dbReference type="EMBL" id="CAG4933203.1"/>
    </source>
</evidence>
<sequence length="578" mass="64511">MECDAVHISIEQKTKNKEIFLSSQYAVLSKEARPKQPYIVECLSYEFFEDYTQKNIFVYDSIRPGRTTNDPTVTDLRVLQYNPNGIIKYNLSFDAEYQELPRGRTRRRVLMIPENLPSRPKLYQSAIKIAESTKLFYLYHISSDIQSVSASHSYSKMKFLVIFAVLAVSSASVVGRDKRSFGLHSPAVYTTNTQYVTQEVSPVYRAVSTPVLYKTYQSQPVSYVSYPTTYTASVPQVYSSPVYTQTSPSALTYSVQQATKLFYLYQISSDIQSVRASHSCSKMKCLVIFAVLAVSSASVVGRDKRSFGLYSPAVYTTNQQYVTQEVSPVYRAVSTPVLYKTYQSQPVSYVSYPTTYTASVPQVYSSPVYTQTSQVAVPGVYDAEHSSQTSSISHYKLKSPSAVTYSVQQATNLLYLYQISSDIQSVSASHSCSKMKCLVIFAVLAVSSASVVGRDKRSFGLYSPAVYTTNQQYVTQGVASPVYRAVSTPVLYKTYQSQPVSYVSYPTTYTASVPQVYSSPVYTQTSQVAVPGLYDAEHSSQTSSISHYKVQSPSTVTYSVQQVPRTEYVVSNVNDPWC</sequence>
<gene>
    <name evidence="1" type="ORF">PAPOLLO_LOCUS635</name>
</gene>
<reference evidence="1" key="1">
    <citation type="submission" date="2021-04" db="EMBL/GenBank/DDBJ databases">
        <authorList>
            <person name="Tunstrom K."/>
        </authorList>
    </citation>
    <scope>NUCLEOTIDE SEQUENCE</scope>
</reference>
<keyword evidence="2" id="KW-1185">Reference proteome</keyword>
<proteinExistence type="predicted"/>
<dbReference type="OrthoDB" id="7367179at2759"/>
<name>A0A8S3VZD4_PARAO</name>
<accession>A0A8S3VZD4</accession>
<organism evidence="1 2">
    <name type="scientific">Parnassius apollo</name>
    <name type="common">Apollo butterfly</name>
    <name type="synonym">Papilio apollo</name>
    <dbReference type="NCBI Taxonomy" id="110799"/>
    <lineage>
        <taxon>Eukaryota</taxon>
        <taxon>Metazoa</taxon>
        <taxon>Ecdysozoa</taxon>
        <taxon>Arthropoda</taxon>
        <taxon>Hexapoda</taxon>
        <taxon>Insecta</taxon>
        <taxon>Pterygota</taxon>
        <taxon>Neoptera</taxon>
        <taxon>Endopterygota</taxon>
        <taxon>Lepidoptera</taxon>
        <taxon>Glossata</taxon>
        <taxon>Ditrysia</taxon>
        <taxon>Papilionoidea</taxon>
        <taxon>Papilionidae</taxon>
        <taxon>Parnassiinae</taxon>
        <taxon>Parnassini</taxon>
        <taxon>Parnassius</taxon>
        <taxon>Parnassius</taxon>
    </lineage>
</organism>
<dbReference type="EMBL" id="CAJQZP010000023">
    <property type="protein sequence ID" value="CAG4933203.1"/>
    <property type="molecule type" value="Genomic_DNA"/>
</dbReference>
<dbReference type="AlphaFoldDB" id="A0A8S3VZD4"/>
<evidence type="ECO:0000313" key="2">
    <source>
        <dbReference type="Proteomes" id="UP000691718"/>
    </source>
</evidence>
<protein>
    <submittedName>
        <fullName evidence="1">(apollo) hypothetical protein</fullName>
    </submittedName>
</protein>
<dbReference type="Proteomes" id="UP000691718">
    <property type="component" value="Unassembled WGS sequence"/>
</dbReference>
<comment type="caution">
    <text evidence="1">The sequence shown here is derived from an EMBL/GenBank/DDBJ whole genome shotgun (WGS) entry which is preliminary data.</text>
</comment>